<dbReference type="EMBL" id="MDYQ01000011">
    <property type="protein sequence ID" value="PRP88377.1"/>
    <property type="molecule type" value="Genomic_DNA"/>
</dbReference>
<feature type="binding site" evidence="13">
    <location>
        <position position="360"/>
    </location>
    <ligand>
        <name>Zn(2+)</name>
        <dbReference type="ChEBI" id="CHEBI:29105"/>
        <note>catalytic</note>
    </ligand>
</feature>
<evidence type="ECO:0000256" key="4">
    <source>
        <dbReference type="ARBA" id="ARBA00022723"/>
    </source>
</evidence>
<keyword evidence="6 14" id="KW-0256">Endoplasmic reticulum</keyword>
<comment type="subcellular location">
    <subcellularLocation>
        <location evidence="1 14">Endoplasmic reticulum membrane</location>
        <topology evidence="1 14">Multi-pass membrane protein</topology>
    </subcellularLocation>
</comment>
<comment type="function">
    <text evidence="14">Proteolytically removes the C-terminal three residues of farnesylated proteins.</text>
</comment>
<evidence type="ECO:0000259" key="16">
    <source>
        <dbReference type="Pfam" id="PF16491"/>
    </source>
</evidence>
<dbReference type="CDD" id="cd07343">
    <property type="entry name" value="M48A_Zmpste24p_like"/>
    <property type="match status" value="1"/>
</dbReference>
<sequence>MFPFSEAFQGFMLAIYALETYIILRQYSNLKIKERPPQLEGVVTQEKFTKSQAYGRANERFDLVSSTVSTIHSLFVLRYGLMPLLWTYCGIWLDHFGLPRDDQILRAIIYMIVSTVYNFVIQLPFTLYNTFVLEESFGFNKQTWKLWVTDQLKSFALLIVIGVPLLVAALKVIEWGGENFWIYLWLFTVTISFVMLTIYPTLIAPLFNKFTELEDGEVRTAIYELAKKNDFPLTKLYVVDGSARSAHSNAYFYGFFKNKRIVIYDTLLKQVDKEELVAILGHELGHWKMRHTVINLIIAFTYYLIFCFILGKTLHTPDMFSSFGFDQPSIFIGMTLFSYIYSPVEHFFSFVMHIISRAFEYQADTFAVNQGYGNQLKTSLIKISEENLSMLSMQT</sequence>
<evidence type="ECO:0000256" key="10">
    <source>
        <dbReference type="ARBA" id="ARBA00023136"/>
    </source>
</evidence>
<proteinExistence type="inferred from homology"/>
<keyword evidence="2 14" id="KW-0645">Protease</keyword>
<dbReference type="GO" id="GO:0005789">
    <property type="term" value="C:endoplasmic reticulum membrane"/>
    <property type="evidence" value="ECO:0007669"/>
    <property type="project" value="UniProtKB-SubCell"/>
</dbReference>
<evidence type="ECO:0000256" key="3">
    <source>
        <dbReference type="ARBA" id="ARBA00022692"/>
    </source>
</evidence>
<feature type="binding site" evidence="13">
    <location>
        <position position="282"/>
    </location>
    <ligand>
        <name>Zn(2+)</name>
        <dbReference type="ChEBI" id="CHEBI:29105"/>
        <note>catalytic</note>
    </ligand>
</feature>
<dbReference type="FunCoup" id="A0A2P6NWN8">
    <property type="interactions" value="672"/>
</dbReference>
<comment type="catalytic activity">
    <reaction evidence="11 14">
        <text>Hydrolyzes the peptide bond -P2-(S-farnesyl or geranylgeranyl)C-P1'-P2'-P3'-COOH where P1' and P2' are amino acids with aliphatic side chains and P3' is any C-terminal residue.</text>
        <dbReference type="EC" id="3.4.24.84"/>
    </reaction>
</comment>
<evidence type="ECO:0000313" key="18">
    <source>
        <dbReference type="Proteomes" id="UP000241769"/>
    </source>
</evidence>
<dbReference type="InterPro" id="IPR001915">
    <property type="entry name" value="Peptidase_M48"/>
</dbReference>
<dbReference type="Pfam" id="PF01435">
    <property type="entry name" value="Peptidase_M48"/>
    <property type="match status" value="1"/>
</dbReference>
<keyword evidence="9 14" id="KW-0482">Metalloprotease</keyword>
<dbReference type="OrthoDB" id="360839at2759"/>
<protein>
    <recommendedName>
        <fullName evidence="14">CAAX prenyl protease</fullName>
        <ecNumber evidence="14">3.4.24.84</ecNumber>
    </recommendedName>
</protein>
<feature type="active site" description="Proton donor" evidence="12">
    <location>
        <position position="364"/>
    </location>
</feature>
<feature type="binding site" evidence="13">
    <location>
        <position position="286"/>
    </location>
    <ligand>
        <name>Zn(2+)</name>
        <dbReference type="ChEBI" id="CHEBI:29105"/>
        <note>catalytic</note>
    </ligand>
</feature>
<feature type="transmembrane region" description="Helical" evidence="14">
    <location>
        <begin position="6"/>
        <end position="24"/>
    </location>
</feature>
<evidence type="ECO:0000259" key="15">
    <source>
        <dbReference type="Pfam" id="PF01435"/>
    </source>
</evidence>
<evidence type="ECO:0000256" key="13">
    <source>
        <dbReference type="PIRSR" id="PIRSR627057-2"/>
    </source>
</evidence>
<feature type="transmembrane region" description="Helical" evidence="14">
    <location>
        <begin position="108"/>
        <end position="133"/>
    </location>
</feature>
<feature type="transmembrane region" description="Helical" evidence="14">
    <location>
        <begin position="75"/>
        <end position="93"/>
    </location>
</feature>
<feature type="active site" evidence="12">
    <location>
        <position position="283"/>
    </location>
</feature>
<dbReference type="GO" id="GO:0046872">
    <property type="term" value="F:metal ion binding"/>
    <property type="evidence" value="ECO:0007669"/>
    <property type="project" value="UniProtKB-UniRule"/>
</dbReference>
<feature type="transmembrane region" description="Helical" evidence="14">
    <location>
        <begin position="293"/>
        <end position="311"/>
    </location>
</feature>
<keyword evidence="8 14" id="KW-1133">Transmembrane helix</keyword>
<comment type="cofactor">
    <cofactor evidence="13 14">
        <name>Zn(2+)</name>
        <dbReference type="ChEBI" id="CHEBI:29105"/>
    </cofactor>
    <text evidence="13 14">Binds 1 zinc ion per subunit.</text>
</comment>
<evidence type="ECO:0000256" key="7">
    <source>
        <dbReference type="ARBA" id="ARBA00022833"/>
    </source>
</evidence>
<evidence type="ECO:0000256" key="5">
    <source>
        <dbReference type="ARBA" id="ARBA00022801"/>
    </source>
</evidence>
<dbReference type="GO" id="GO:0004222">
    <property type="term" value="F:metalloendopeptidase activity"/>
    <property type="evidence" value="ECO:0007669"/>
    <property type="project" value="UniProtKB-UniRule"/>
</dbReference>
<evidence type="ECO:0000256" key="6">
    <source>
        <dbReference type="ARBA" id="ARBA00022824"/>
    </source>
</evidence>
<dbReference type="AlphaFoldDB" id="A0A2P6NWN8"/>
<dbReference type="Proteomes" id="UP000241769">
    <property type="component" value="Unassembled WGS sequence"/>
</dbReference>
<evidence type="ECO:0000256" key="11">
    <source>
        <dbReference type="ARBA" id="ARBA00044456"/>
    </source>
</evidence>
<reference evidence="17 18" key="1">
    <citation type="journal article" date="2018" name="Genome Biol. Evol.">
        <title>Multiple Roots of Fruiting Body Formation in Amoebozoa.</title>
        <authorList>
            <person name="Hillmann F."/>
            <person name="Forbes G."/>
            <person name="Novohradska S."/>
            <person name="Ferling I."/>
            <person name="Riege K."/>
            <person name="Groth M."/>
            <person name="Westermann M."/>
            <person name="Marz M."/>
            <person name="Spaller T."/>
            <person name="Winckler T."/>
            <person name="Schaap P."/>
            <person name="Glockner G."/>
        </authorList>
    </citation>
    <scope>NUCLEOTIDE SEQUENCE [LARGE SCALE GENOMIC DNA]</scope>
    <source>
        <strain evidence="17 18">Jena</strain>
    </source>
</reference>
<dbReference type="PANTHER" id="PTHR10120">
    <property type="entry name" value="CAAX PRENYL PROTEASE 1"/>
    <property type="match status" value="1"/>
</dbReference>
<feature type="transmembrane region" description="Helical" evidence="14">
    <location>
        <begin position="154"/>
        <end position="174"/>
    </location>
</feature>
<evidence type="ECO:0000256" key="8">
    <source>
        <dbReference type="ARBA" id="ARBA00022989"/>
    </source>
</evidence>
<evidence type="ECO:0000256" key="1">
    <source>
        <dbReference type="ARBA" id="ARBA00004477"/>
    </source>
</evidence>
<accession>A0A2P6NWN8</accession>
<feature type="domain" description="Peptidase M48" evidence="15">
    <location>
        <begin position="213"/>
        <end position="384"/>
    </location>
</feature>
<keyword evidence="18" id="KW-1185">Reference proteome</keyword>
<evidence type="ECO:0000256" key="9">
    <source>
        <dbReference type="ARBA" id="ARBA00023049"/>
    </source>
</evidence>
<dbReference type="InParanoid" id="A0A2P6NWN8"/>
<dbReference type="STRING" id="1890364.A0A2P6NWN8"/>
<keyword evidence="7 13" id="KW-0862">Zinc</keyword>
<evidence type="ECO:0000256" key="12">
    <source>
        <dbReference type="PIRSR" id="PIRSR627057-1"/>
    </source>
</evidence>
<feature type="domain" description="CAAX prenyl protease 1 N-terminal" evidence="16">
    <location>
        <begin position="26"/>
        <end position="209"/>
    </location>
</feature>
<name>A0A2P6NWN8_9EUKA</name>
<keyword evidence="4 13" id="KW-0479">Metal-binding</keyword>
<dbReference type="GO" id="GO:0071586">
    <property type="term" value="P:CAAX-box protein processing"/>
    <property type="evidence" value="ECO:0007669"/>
    <property type="project" value="UniProtKB-UniRule"/>
</dbReference>
<organism evidence="17 18">
    <name type="scientific">Planoprotostelium fungivorum</name>
    <dbReference type="NCBI Taxonomy" id="1890364"/>
    <lineage>
        <taxon>Eukaryota</taxon>
        <taxon>Amoebozoa</taxon>
        <taxon>Evosea</taxon>
        <taxon>Variosea</taxon>
        <taxon>Cavosteliida</taxon>
        <taxon>Cavosteliaceae</taxon>
        <taxon>Planoprotostelium</taxon>
    </lineage>
</organism>
<keyword evidence="10 14" id="KW-0472">Membrane</keyword>
<dbReference type="FunFam" id="3.30.2010.10:FF:000002">
    <property type="entry name" value="CAAX prenyl protease"/>
    <property type="match status" value="1"/>
</dbReference>
<keyword evidence="3 14" id="KW-0812">Transmembrane</keyword>
<feature type="transmembrane region" description="Helical" evidence="14">
    <location>
        <begin position="180"/>
        <end position="199"/>
    </location>
</feature>
<comment type="similarity">
    <text evidence="14">Belongs to the peptidase M48A family.</text>
</comment>
<feature type="transmembrane region" description="Helical" evidence="14">
    <location>
        <begin position="331"/>
        <end position="352"/>
    </location>
</feature>
<evidence type="ECO:0000256" key="2">
    <source>
        <dbReference type="ARBA" id="ARBA00022670"/>
    </source>
</evidence>
<dbReference type="InterPro" id="IPR032456">
    <property type="entry name" value="Peptidase_M48_N"/>
</dbReference>
<dbReference type="EC" id="3.4.24.84" evidence="14"/>
<dbReference type="Pfam" id="PF16491">
    <property type="entry name" value="Peptidase_M48_N"/>
    <property type="match status" value="1"/>
</dbReference>
<comment type="caution">
    <text evidence="17">The sequence shown here is derived from an EMBL/GenBank/DDBJ whole genome shotgun (WGS) entry which is preliminary data.</text>
</comment>
<keyword evidence="5 14" id="KW-0378">Hydrolase</keyword>
<dbReference type="Gene3D" id="3.30.2010.10">
    <property type="entry name" value="Metalloproteases ('zincins'), catalytic domain"/>
    <property type="match status" value="1"/>
</dbReference>
<dbReference type="InterPro" id="IPR027057">
    <property type="entry name" value="CAXX_Prtase_1"/>
</dbReference>
<gene>
    <name evidence="17" type="ORF">PROFUN_03291</name>
</gene>
<evidence type="ECO:0000313" key="17">
    <source>
        <dbReference type="EMBL" id="PRP88377.1"/>
    </source>
</evidence>
<evidence type="ECO:0000256" key="14">
    <source>
        <dbReference type="RuleBase" id="RU366005"/>
    </source>
</evidence>